<keyword evidence="3" id="KW-1134">Transmembrane beta strand</keyword>
<comment type="caution">
    <text evidence="8">The sequence shown here is derived from an EMBL/GenBank/DDBJ whole genome shotgun (WGS) entry which is preliminary data.</text>
</comment>
<dbReference type="SUPFAM" id="SSF56935">
    <property type="entry name" value="Porins"/>
    <property type="match status" value="1"/>
</dbReference>
<comment type="similarity">
    <text evidence="2">Belongs to the OmpP1/FadL family.</text>
</comment>
<proteinExistence type="inferred from homology"/>
<keyword evidence="5" id="KW-0732">Signal</keyword>
<evidence type="ECO:0000256" key="5">
    <source>
        <dbReference type="ARBA" id="ARBA00022729"/>
    </source>
</evidence>
<gene>
    <name evidence="8" type="ORF">J5U18_02505</name>
</gene>
<dbReference type="EMBL" id="JAGKSB010000002">
    <property type="protein sequence ID" value="MBP3942444.1"/>
    <property type="molecule type" value="Genomic_DNA"/>
</dbReference>
<evidence type="ECO:0000256" key="7">
    <source>
        <dbReference type="ARBA" id="ARBA00023237"/>
    </source>
</evidence>
<evidence type="ECO:0000313" key="9">
    <source>
        <dbReference type="Proteomes" id="UP000679691"/>
    </source>
</evidence>
<keyword evidence="6" id="KW-0472">Membrane</keyword>
<dbReference type="AlphaFoldDB" id="A0A8T4H6N3"/>
<dbReference type="Gene3D" id="2.40.160.60">
    <property type="entry name" value="Outer membrane protein transport protein (OMPP1/FadL/TodX)"/>
    <property type="match status" value="1"/>
</dbReference>
<keyword evidence="4" id="KW-0812">Transmembrane</keyword>
<dbReference type="GO" id="GO:0015483">
    <property type="term" value="F:long-chain fatty acid transporting porin activity"/>
    <property type="evidence" value="ECO:0007669"/>
    <property type="project" value="TreeGrafter"/>
</dbReference>
<dbReference type="PANTHER" id="PTHR35093">
    <property type="entry name" value="OUTER MEMBRANE PROTEIN NMB0088-RELATED"/>
    <property type="match status" value="1"/>
</dbReference>
<dbReference type="PANTHER" id="PTHR35093:SF8">
    <property type="entry name" value="OUTER MEMBRANE PROTEIN NMB0088-RELATED"/>
    <property type="match status" value="1"/>
</dbReference>
<evidence type="ECO:0000256" key="1">
    <source>
        <dbReference type="ARBA" id="ARBA00004571"/>
    </source>
</evidence>
<keyword evidence="7" id="KW-0998">Cell outer membrane</keyword>
<evidence type="ECO:0000313" key="8">
    <source>
        <dbReference type="EMBL" id="MBP3942444.1"/>
    </source>
</evidence>
<dbReference type="Pfam" id="PF03349">
    <property type="entry name" value="Toluene_X"/>
    <property type="match status" value="1"/>
</dbReference>
<dbReference type="GO" id="GO:0009279">
    <property type="term" value="C:cell outer membrane"/>
    <property type="evidence" value="ECO:0007669"/>
    <property type="project" value="UniProtKB-SubCell"/>
</dbReference>
<dbReference type="InterPro" id="IPR005017">
    <property type="entry name" value="OMPP1/FadL/TodX"/>
</dbReference>
<evidence type="ECO:0000256" key="4">
    <source>
        <dbReference type="ARBA" id="ARBA00022692"/>
    </source>
</evidence>
<sequence length="407" mass="44346">MKKLLLGIALAAPILLFGQGSQVNLQGMKQVGMGGAGAALIIDESTIVYNPGALSRFQSNGIQINGAAVMYKSAFQEVNSGSVANTKNSISPPFSVFAAFGPQASKFKFGVGIYTPYGGGVDWGTEWEGKYNLASLALRAIYIQPTVSYRITDRLSIGGGFVYNIGQVNLERSIPVFFEDGRAGLATLKGTGTGLGYNLGIHYQTENKVAVMVNYRSRVLTKLKDGDANFDVPNSVIPNFPAGNTFNAELPLPATLVAGISFPLTERLDMAVDGSYVFYNTYKELKFDYKTNTPSLADTYSLKNYRNAQSIKVGFQHKTTDKLTLRAGTGYVRTPVRVDYVYPETPDNDRVMVNAGLTYSVSEKWEITGAFAYQHILKREATNVESQLTGTYKTNIYAPGIAVSYKW</sequence>
<organism evidence="8 9">
    <name type="scientific">Rhinopithecimicrobium faecis</name>
    <dbReference type="NCBI Taxonomy" id="2820698"/>
    <lineage>
        <taxon>Bacteria</taxon>
        <taxon>Pseudomonadati</taxon>
        <taxon>Bacteroidota</taxon>
        <taxon>Sphingobacteriia</taxon>
        <taxon>Sphingobacteriales</taxon>
        <taxon>Sphingobacteriaceae</taxon>
        <taxon>Rhinopithecimicrobium</taxon>
    </lineage>
</organism>
<protein>
    <submittedName>
        <fullName evidence="8">Outer membrane protein transport protein</fullName>
    </submittedName>
</protein>
<evidence type="ECO:0000256" key="2">
    <source>
        <dbReference type="ARBA" id="ARBA00008163"/>
    </source>
</evidence>
<dbReference type="RefSeq" id="WP_353545926.1">
    <property type="nucleotide sequence ID" value="NZ_JAGKSB010000002.1"/>
</dbReference>
<evidence type="ECO:0000256" key="3">
    <source>
        <dbReference type="ARBA" id="ARBA00022452"/>
    </source>
</evidence>
<reference evidence="8" key="1">
    <citation type="submission" date="2021-03" db="EMBL/GenBank/DDBJ databases">
        <authorList>
            <person name="Lu T."/>
            <person name="Wang Q."/>
            <person name="Han X."/>
        </authorList>
    </citation>
    <scope>NUCLEOTIDE SEQUENCE</scope>
    <source>
        <strain evidence="8">WQ 2009</strain>
    </source>
</reference>
<dbReference type="Proteomes" id="UP000679691">
    <property type="component" value="Unassembled WGS sequence"/>
</dbReference>
<evidence type="ECO:0000256" key="6">
    <source>
        <dbReference type="ARBA" id="ARBA00023136"/>
    </source>
</evidence>
<comment type="subcellular location">
    <subcellularLocation>
        <location evidence="1">Cell outer membrane</location>
        <topology evidence="1">Multi-pass membrane protein</topology>
    </subcellularLocation>
</comment>
<name>A0A8T4H6N3_9SPHI</name>
<accession>A0A8T4H6N3</accession>
<keyword evidence="9" id="KW-1185">Reference proteome</keyword>